<gene>
    <name evidence="2" type="ORF">SAMN05421730_102421</name>
</gene>
<dbReference type="GO" id="GO:0016491">
    <property type="term" value="F:oxidoreductase activity"/>
    <property type="evidence" value="ECO:0007669"/>
    <property type="project" value="UniProtKB-KW"/>
</dbReference>
<dbReference type="PANTHER" id="PTHR43157">
    <property type="entry name" value="PHOSPHATIDYLINOSITOL-GLYCAN BIOSYNTHESIS CLASS F PROTEIN-RELATED"/>
    <property type="match status" value="1"/>
</dbReference>
<evidence type="ECO:0000313" key="2">
    <source>
        <dbReference type="EMBL" id="SCP98676.1"/>
    </source>
</evidence>
<dbReference type="PANTHER" id="PTHR43157:SF31">
    <property type="entry name" value="PHOSPHATIDYLINOSITOL-GLYCAN BIOSYNTHESIS CLASS F PROTEIN"/>
    <property type="match status" value="1"/>
</dbReference>
<keyword evidence="3" id="KW-1185">Reference proteome</keyword>
<dbReference type="SUPFAM" id="SSF51735">
    <property type="entry name" value="NAD(P)-binding Rossmann-fold domains"/>
    <property type="match status" value="1"/>
</dbReference>
<accession>A0A1D3TWP7</accession>
<reference evidence="2 3" key="1">
    <citation type="submission" date="2016-09" db="EMBL/GenBank/DDBJ databases">
        <authorList>
            <person name="Capua I."/>
            <person name="De Benedictis P."/>
            <person name="Joannis T."/>
            <person name="Lombin L.H."/>
            <person name="Cattoli G."/>
        </authorList>
    </citation>
    <scope>NUCLEOTIDE SEQUENCE [LARGE SCALE GENOMIC DNA]</scope>
    <source>
        <strain evidence="2 3">GluBS11</strain>
    </source>
</reference>
<organism evidence="2 3">
    <name type="scientific">Anaerobium acetethylicum</name>
    <dbReference type="NCBI Taxonomy" id="1619234"/>
    <lineage>
        <taxon>Bacteria</taxon>
        <taxon>Bacillati</taxon>
        <taxon>Bacillota</taxon>
        <taxon>Clostridia</taxon>
        <taxon>Lachnospirales</taxon>
        <taxon>Lachnospiraceae</taxon>
        <taxon>Anaerobium</taxon>
    </lineage>
</organism>
<dbReference type="InterPro" id="IPR002347">
    <property type="entry name" value="SDR_fam"/>
</dbReference>
<dbReference type="InterPro" id="IPR036291">
    <property type="entry name" value="NAD(P)-bd_dom_sf"/>
</dbReference>
<evidence type="ECO:0000256" key="1">
    <source>
        <dbReference type="ARBA" id="ARBA00023002"/>
    </source>
</evidence>
<sequence>MKRELPDELMFIKNAKAEQKKSSADMTGKICIITGATSGVGLEAAKRLAKGGAHIVMVCRNTKKAEDISTEIKAAYHVPVDVVIADFSRLEDVRRAAGEILDRYAKIDVLINNAGMHSTSPLYTEEGYELVFCVDHLASFLLTNLLLDRLKESAPARIIDVNSEGHRFNGLDPDDLSWRRRHYTGLRGYGAAKTAQLLTVWEFADLLEGSGVTINAIHPGDVRTNVGSNNGPLYKWFLHHVTWHFLKDPVIAGEAIYYLAADPEMNGVSGRFFHLTIEEKPAPHARDRKMGKRIWELSRQMAGIIN</sequence>
<proteinExistence type="predicted"/>
<dbReference type="STRING" id="1619234.SAMN05421730_102421"/>
<protein>
    <submittedName>
        <fullName evidence="2">NAD(P)-dependent dehydrogenase, short-chain alcohol dehydrogenase family</fullName>
    </submittedName>
</protein>
<dbReference type="Gene3D" id="3.40.50.720">
    <property type="entry name" value="NAD(P)-binding Rossmann-like Domain"/>
    <property type="match status" value="1"/>
</dbReference>
<dbReference type="Proteomes" id="UP000199315">
    <property type="component" value="Unassembled WGS sequence"/>
</dbReference>
<dbReference type="AlphaFoldDB" id="A0A1D3TWP7"/>
<keyword evidence="1" id="KW-0560">Oxidoreductase</keyword>
<dbReference type="RefSeq" id="WP_169823719.1">
    <property type="nucleotide sequence ID" value="NZ_FMKA01000024.1"/>
</dbReference>
<evidence type="ECO:0000313" key="3">
    <source>
        <dbReference type="Proteomes" id="UP000199315"/>
    </source>
</evidence>
<dbReference type="EMBL" id="FMKA01000024">
    <property type="protein sequence ID" value="SCP98676.1"/>
    <property type="molecule type" value="Genomic_DNA"/>
</dbReference>
<name>A0A1D3TWP7_9FIRM</name>
<dbReference type="PRINTS" id="PR00081">
    <property type="entry name" value="GDHRDH"/>
</dbReference>
<dbReference type="Pfam" id="PF00106">
    <property type="entry name" value="adh_short"/>
    <property type="match status" value="1"/>
</dbReference>